<evidence type="ECO:0000256" key="5">
    <source>
        <dbReference type="ARBA" id="ARBA00022932"/>
    </source>
</evidence>
<keyword evidence="3" id="KW-0548">Nucleotidyltransferase</keyword>
<dbReference type="PANTHER" id="PTHR32294:SF0">
    <property type="entry name" value="DNA POLYMERASE III SUBUNIT ALPHA"/>
    <property type="match status" value="1"/>
</dbReference>
<dbReference type="Gene3D" id="1.10.10.1600">
    <property type="entry name" value="Bacterial DNA polymerase III alpha subunit, thumb domain"/>
    <property type="match status" value="1"/>
</dbReference>
<dbReference type="InterPro" id="IPR040982">
    <property type="entry name" value="DNA_pol3_finger"/>
</dbReference>
<dbReference type="GO" id="GO:0003887">
    <property type="term" value="F:DNA-directed DNA polymerase activity"/>
    <property type="evidence" value="ECO:0007669"/>
    <property type="project" value="UniProtKB-KW"/>
</dbReference>
<evidence type="ECO:0000259" key="8">
    <source>
        <dbReference type="Pfam" id="PF14579"/>
    </source>
</evidence>
<reference evidence="10 11" key="1">
    <citation type="journal article" date="2013" name="Proc. Natl. Acad. Sci. U.S.A.">
        <title>Twelve previously unknown phage genera are ubiquitous in global oceans.</title>
        <authorList>
            <person name="Holmfeldt K."/>
            <person name="Solonenko N."/>
            <person name="Shah M."/>
            <person name="Corrier K."/>
            <person name="Riemann L."/>
            <person name="Verberkmoes N.C."/>
            <person name="Sullivan M.B."/>
        </authorList>
    </citation>
    <scope>NUCLEOTIDE SEQUENCE [LARGE SCALE GENOMIC DNA]</scope>
    <source>
        <strain evidence="10">PhiST</strain>
    </source>
</reference>
<evidence type="ECO:0000313" key="10">
    <source>
        <dbReference type="EMBL" id="AGO47184.1"/>
    </source>
</evidence>
<reference evidence="11" key="2">
    <citation type="submission" date="2013-03" db="EMBL/GenBank/DDBJ databases">
        <title>The Cellulophaga phages: a novel, diverse, and globally ubiquitous model system.</title>
        <authorList>
            <person name="Holmfeldt K."/>
            <person name="Solonenko N."/>
            <person name="Shah M."/>
            <person name="Corrier K."/>
            <person name="Riemann L."/>
            <person name="VerBerkmoes N.C."/>
            <person name="Sullivan M.B."/>
        </authorList>
    </citation>
    <scope>NUCLEOTIDE SEQUENCE [LARGE SCALE GENOMIC DNA]</scope>
</reference>
<evidence type="ECO:0000256" key="3">
    <source>
        <dbReference type="ARBA" id="ARBA00022695"/>
    </source>
</evidence>
<dbReference type="Pfam" id="PF07733">
    <property type="entry name" value="DNA_pol3_alpha"/>
    <property type="match status" value="1"/>
</dbReference>
<keyword evidence="2" id="KW-0808">Transferase</keyword>
<accession>R9ZVI5</accession>
<comment type="catalytic activity">
    <reaction evidence="6">
        <text>DNA(n) + a 2'-deoxyribonucleoside 5'-triphosphate = DNA(n+1) + diphosphate</text>
        <dbReference type="Rhea" id="RHEA:22508"/>
        <dbReference type="Rhea" id="RHEA-COMP:17339"/>
        <dbReference type="Rhea" id="RHEA-COMP:17340"/>
        <dbReference type="ChEBI" id="CHEBI:33019"/>
        <dbReference type="ChEBI" id="CHEBI:61560"/>
        <dbReference type="ChEBI" id="CHEBI:173112"/>
        <dbReference type="EC" id="2.7.7.7"/>
    </reaction>
</comment>
<evidence type="ECO:0000256" key="2">
    <source>
        <dbReference type="ARBA" id="ARBA00022679"/>
    </source>
</evidence>
<dbReference type="EMBL" id="KC821604">
    <property type="protein sequence ID" value="AGO47184.1"/>
    <property type="molecule type" value="Genomic_DNA"/>
</dbReference>
<dbReference type="PANTHER" id="PTHR32294">
    <property type="entry name" value="DNA POLYMERASE III SUBUNIT ALPHA"/>
    <property type="match status" value="1"/>
</dbReference>
<dbReference type="GO" id="GO:0008408">
    <property type="term" value="F:3'-5' exonuclease activity"/>
    <property type="evidence" value="ECO:0007669"/>
    <property type="project" value="InterPro"/>
</dbReference>
<organism evidence="10 11">
    <name type="scientific">Cellulophaga phage phiST</name>
    <dbReference type="NCBI Taxonomy" id="756282"/>
    <lineage>
        <taxon>Viruses</taxon>
        <taxon>Duplodnaviria</taxon>
        <taxon>Heunggongvirae</taxon>
        <taxon>Uroviricota</taxon>
        <taxon>Caudoviricetes</taxon>
        <taxon>Cbastvirus</taxon>
        <taxon>Cbastvirus ST</taxon>
    </lineage>
</organism>
<evidence type="ECO:0000256" key="6">
    <source>
        <dbReference type="ARBA" id="ARBA00049244"/>
    </source>
</evidence>
<dbReference type="Gene3D" id="1.10.150.870">
    <property type="match status" value="1"/>
</dbReference>
<dbReference type="SUPFAM" id="SSF160975">
    <property type="entry name" value="AF1531-like"/>
    <property type="match status" value="1"/>
</dbReference>
<feature type="domain" description="DNA polymerase III alpha subunit finger" evidence="9">
    <location>
        <begin position="184"/>
        <end position="339"/>
    </location>
</feature>
<evidence type="ECO:0000256" key="4">
    <source>
        <dbReference type="ARBA" id="ARBA00022705"/>
    </source>
</evidence>
<feature type="domain" description="Bacterial DNA polymerase III alpha subunit NTPase" evidence="7">
    <location>
        <begin position="18"/>
        <end position="177"/>
    </location>
</feature>
<protein>
    <recommendedName>
        <fullName evidence="1">DNA-directed DNA polymerase</fullName>
        <ecNumber evidence="1">2.7.7.7</ecNumber>
    </recommendedName>
</protein>
<sequence>MKIINIEQNTAPKLVNGTLPDIDTDFAGRDRSAVKSYIEDRFGKDQVCSIGTYTTMKLKGLVKDLARISDVDFSEANLITSIISDDDSSMLDLMKRAISEPKLKNFIKKNSDIFYTIPTLLGQPKTQSIHSCAMIIFPNVMSAKEWCPVRMQGGQLVSDWGGGDMDDAGFLKEDILGIKQLDKFGDILKLIKQNGKEVPDIYDLPYDSEVYRYFSNGWNGDVFQLGSAGLTEYTKALKPENINDLIAAVAVYRPGPMENHYHNIYVQCKNDGRAPNYLWGTEEITKDTFGLLIYQEQIMQVCQRLGDLTMKEADDVRRAMGKKKLSALLPWKEIISKGFLSKGCPIDTFESIWETMLEFAKYGFNKSHSAAYAKTGYVSQYLKVNYPIEYWTVALDYANEADTLSYLSEIIQTGKIGIKSPDINFAGISMSSDQESSQIFWGLGSIKGIGEDTAEQIIEERRYGGKFKSFADFYYRCVYKGSKVNKTTIEALITSGAFDRLYNFEGQEYKRYSLIRRFRIFKKVKVANPKTDIYTIGNIDKLWWWSLQQKKLTGLSFIDYKSISEDLDQDCQFCNLAELTNPQQKGIIRSFGGYVVEARIGKGQKGNYARITIEHNYQLIKVMVWTEEYNRLVSSIKNCEKKLVIFDGELKYDAKWAKSNQFTLKENSNFIVL</sequence>
<dbReference type="Pfam" id="PF17657">
    <property type="entry name" value="DNA_pol3_finger"/>
    <property type="match status" value="1"/>
</dbReference>
<feature type="domain" description="DNA polymerase helix-hairpin-helix motif" evidence="8">
    <location>
        <begin position="416"/>
        <end position="501"/>
    </location>
</feature>
<dbReference type="EC" id="2.7.7.7" evidence="1"/>
<keyword evidence="5" id="KW-0239">DNA-directed DNA polymerase</keyword>
<dbReference type="InterPro" id="IPR011708">
    <property type="entry name" value="DNA_pol3_alpha_NTPase_dom"/>
</dbReference>
<dbReference type="Proteomes" id="UP000014729">
    <property type="component" value="Segment"/>
</dbReference>
<keyword evidence="4" id="KW-0235">DNA replication</keyword>
<evidence type="ECO:0000259" key="7">
    <source>
        <dbReference type="Pfam" id="PF07733"/>
    </source>
</evidence>
<dbReference type="Pfam" id="PF14579">
    <property type="entry name" value="HHH_6"/>
    <property type="match status" value="1"/>
</dbReference>
<evidence type="ECO:0000313" key="11">
    <source>
        <dbReference type="Proteomes" id="UP000014729"/>
    </source>
</evidence>
<dbReference type="InterPro" id="IPR041931">
    <property type="entry name" value="DNA_pol3_alpha_thumb_dom"/>
</dbReference>
<proteinExistence type="predicted"/>
<gene>
    <name evidence="10" type="ORF">PhiST_gp045</name>
</gene>
<dbReference type="GO" id="GO:0006260">
    <property type="term" value="P:DNA replication"/>
    <property type="evidence" value="ECO:0007669"/>
    <property type="project" value="UniProtKB-KW"/>
</dbReference>
<dbReference type="InterPro" id="IPR029460">
    <property type="entry name" value="DNAPol_HHH"/>
</dbReference>
<evidence type="ECO:0000256" key="1">
    <source>
        <dbReference type="ARBA" id="ARBA00012417"/>
    </source>
</evidence>
<name>R9ZVI5_9CAUD</name>
<evidence type="ECO:0000259" key="9">
    <source>
        <dbReference type="Pfam" id="PF17657"/>
    </source>
</evidence>
<dbReference type="InterPro" id="IPR004805">
    <property type="entry name" value="DnaE2/DnaE/PolC"/>
</dbReference>